<evidence type="ECO:0000313" key="2">
    <source>
        <dbReference type="Proteomes" id="UP000235786"/>
    </source>
</evidence>
<dbReference type="Proteomes" id="UP000235786">
    <property type="component" value="Unassembled WGS sequence"/>
</dbReference>
<gene>
    <name evidence="1" type="ORF">L207DRAFT_592840</name>
</gene>
<name>A0A2J6QUY0_HYAVF</name>
<proteinExistence type="predicted"/>
<organism evidence="1 2">
    <name type="scientific">Hyaloscypha variabilis (strain UAMH 11265 / GT02V1 / F)</name>
    <name type="common">Meliniomyces variabilis</name>
    <dbReference type="NCBI Taxonomy" id="1149755"/>
    <lineage>
        <taxon>Eukaryota</taxon>
        <taxon>Fungi</taxon>
        <taxon>Dikarya</taxon>
        <taxon>Ascomycota</taxon>
        <taxon>Pezizomycotina</taxon>
        <taxon>Leotiomycetes</taxon>
        <taxon>Helotiales</taxon>
        <taxon>Hyaloscyphaceae</taxon>
        <taxon>Hyaloscypha</taxon>
        <taxon>Hyaloscypha variabilis</taxon>
    </lineage>
</organism>
<dbReference type="EMBL" id="KZ613969">
    <property type="protein sequence ID" value="PMD30077.1"/>
    <property type="molecule type" value="Genomic_DNA"/>
</dbReference>
<keyword evidence="2" id="KW-1185">Reference proteome</keyword>
<dbReference type="SUPFAM" id="SSF53182">
    <property type="entry name" value="Pyrrolidone carboxyl peptidase (pyroglutamate aminopeptidase)"/>
    <property type="match status" value="1"/>
</dbReference>
<dbReference type="Gene3D" id="3.40.630.20">
    <property type="entry name" value="Peptidase C15, pyroglutamyl peptidase I-like"/>
    <property type="match status" value="1"/>
</dbReference>
<reference evidence="1 2" key="1">
    <citation type="submission" date="2016-04" db="EMBL/GenBank/DDBJ databases">
        <title>A degradative enzymes factory behind the ericoid mycorrhizal symbiosis.</title>
        <authorList>
            <consortium name="DOE Joint Genome Institute"/>
            <person name="Martino E."/>
            <person name="Morin E."/>
            <person name="Grelet G."/>
            <person name="Kuo A."/>
            <person name="Kohler A."/>
            <person name="Daghino S."/>
            <person name="Barry K."/>
            <person name="Choi C."/>
            <person name="Cichocki N."/>
            <person name="Clum A."/>
            <person name="Copeland A."/>
            <person name="Hainaut M."/>
            <person name="Haridas S."/>
            <person name="Labutti K."/>
            <person name="Lindquist E."/>
            <person name="Lipzen A."/>
            <person name="Khouja H.-R."/>
            <person name="Murat C."/>
            <person name="Ohm R."/>
            <person name="Olson A."/>
            <person name="Spatafora J."/>
            <person name="Veneault-Fourrey C."/>
            <person name="Henrissat B."/>
            <person name="Grigoriev I."/>
            <person name="Martin F."/>
            <person name="Perotto S."/>
        </authorList>
    </citation>
    <scope>NUCLEOTIDE SEQUENCE [LARGE SCALE GENOMIC DNA]</scope>
    <source>
        <strain evidence="1 2">F</strain>
    </source>
</reference>
<dbReference type="OrthoDB" id="407146at2759"/>
<evidence type="ECO:0000313" key="1">
    <source>
        <dbReference type="EMBL" id="PMD30077.1"/>
    </source>
</evidence>
<dbReference type="InterPro" id="IPR036440">
    <property type="entry name" value="Peptidase_C15-like_sf"/>
</dbReference>
<protein>
    <recommendedName>
        <fullName evidence="3">Peptidase C15, pyroglutamyl peptidase I-like protein</fullName>
    </recommendedName>
</protein>
<sequence>MAEEEDANKVTVLVTGFGAFQDIKTNPSWEIVSRLPATISHKWLNIKIVTQPEALTSITPPSIRSVSPPS</sequence>
<dbReference type="AlphaFoldDB" id="A0A2J6QUY0"/>
<accession>A0A2J6QUY0</accession>
<evidence type="ECO:0008006" key="3">
    <source>
        <dbReference type="Google" id="ProtNLM"/>
    </source>
</evidence>